<dbReference type="EC" id="4.1.3.34" evidence="8"/>
<dbReference type="PANTHER" id="PTHR32308:SF10">
    <property type="entry name" value="CITRATE LYASE SUBUNIT BETA"/>
    <property type="match status" value="1"/>
</dbReference>
<evidence type="ECO:0000256" key="4">
    <source>
        <dbReference type="PIRSR" id="PIRSR015582-1"/>
    </source>
</evidence>
<keyword evidence="9" id="KW-1185">Reference proteome</keyword>
<keyword evidence="2 5" id="KW-0479">Metal-binding</keyword>
<dbReference type="SUPFAM" id="SSF51621">
    <property type="entry name" value="Phosphoenolpyruvate/pyruvate domain"/>
    <property type="match status" value="1"/>
</dbReference>
<feature type="binding site" evidence="5">
    <location>
        <position position="210"/>
    </location>
    <ligand>
        <name>Mg(2+)</name>
        <dbReference type="ChEBI" id="CHEBI:18420"/>
    </ligand>
</feature>
<evidence type="ECO:0000313" key="8">
    <source>
        <dbReference type="EMBL" id="KJE21785.1"/>
    </source>
</evidence>
<comment type="caution">
    <text evidence="8">The sequence shown here is derived from an EMBL/GenBank/DDBJ whole genome shotgun (WGS) entry which is preliminary data.</text>
</comment>
<name>A0A0D8BCK5_9ACTN</name>
<dbReference type="EMBL" id="JYFN01000031">
    <property type="protein sequence ID" value="KJE21785.1"/>
    <property type="molecule type" value="Genomic_DNA"/>
</dbReference>
<feature type="domain" description="HpcH/HpaI aldolase/citrate lyase" evidence="7">
    <location>
        <begin position="54"/>
        <end position="278"/>
    </location>
</feature>
<keyword evidence="3 5" id="KW-0460">Magnesium</keyword>
<evidence type="ECO:0000313" key="9">
    <source>
        <dbReference type="Proteomes" id="UP000032545"/>
    </source>
</evidence>
<evidence type="ECO:0000256" key="5">
    <source>
        <dbReference type="PIRSR" id="PIRSR015582-2"/>
    </source>
</evidence>
<evidence type="ECO:0000256" key="1">
    <source>
        <dbReference type="ARBA" id="ARBA00001946"/>
    </source>
</evidence>
<accession>A0A0D8BCK5</accession>
<dbReference type="PIRSF" id="PIRSF015582">
    <property type="entry name" value="Cit_lyase_B"/>
    <property type="match status" value="1"/>
</dbReference>
<comment type="cofactor">
    <cofactor evidence="1">
        <name>Mg(2+)</name>
        <dbReference type="ChEBI" id="CHEBI:18420"/>
    </cofactor>
</comment>
<protein>
    <submittedName>
        <fullName evidence="8">Citrate lyase beta subunit</fullName>
        <ecNumber evidence="8">4.1.3.34</ecNumber>
        <ecNumber evidence="8">4.1.3.6</ecNumber>
    </submittedName>
</protein>
<evidence type="ECO:0000259" key="7">
    <source>
        <dbReference type="Pfam" id="PF03328"/>
    </source>
</evidence>
<dbReference type="GO" id="GO:0006107">
    <property type="term" value="P:oxaloacetate metabolic process"/>
    <property type="evidence" value="ECO:0007669"/>
    <property type="project" value="TreeGrafter"/>
</dbReference>
<sequence length="339" mass="34619">MSGHPTGQHDEGRITGSADGGPAGPGDNGPAGPDDGGPAGPGDDGPGGGAGRCRAILSVPATEEKRILRAFDRGADELVFDLEDAVAPQRKDDARALLAGVLAEILARPRAGGAGVSVRVNAIRSPWCHLDIAACVAAGDGPLSLVIPKVSDAGDLAFVERLLDGIIAATGRTAPVRVQALIENAEGLSRVAEIAAHGGRLEGLILGYADLGASLGRAPSTPPQRWLYVQDQVLTAARAHGLRAIDGPYLGTADDAGLRAAAEHARELGYDGKWVIHPAQIGTVRETFTAGPEEVARARAVLAALADAHRRGAGAVGLDGEMIDEALAVAARRVLARAR</sequence>
<feature type="binding site" evidence="4">
    <location>
        <position position="183"/>
    </location>
    <ligand>
        <name>substrate</name>
    </ligand>
</feature>
<feature type="compositionally biased region" description="Gly residues" evidence="6">
    <location>
        <begin position="18"/>
        <end position="51"/>
    </location>
</feature>
<dbReference type="PATRIC" id="fig|1502723.3.peg.3510"/>
<evidence type="ECO:0000256" key="3">
    <source>
        <dbReference type="ARBA" id="ARBA00022842"/>
    </source>
</evidence>
<reference evidence="8 9" key="2">
    <citation type="journal article" date="2016" name="Genome Announc.">
        <title>Permanent Draft Genome Sequences for Two Variants of Frankia sp. Strain CpI1, the First Frankia Strain Isolated from Root Nodules of Comptonia peregrina.</title>
        <authorList>
            <person name="Oshone R."/>
            <person name="Hurst S.G.IV."/>
            <person name="Abebe-Akele F."/>
            <person name="Simpson S."/>
            <person name="Morris K."/>
            <person name="Thomas W.K."/>
            <person name="Tisa L.S."/>
        </authorList>
    </citation>
    <scope>NUCLEOTIDE SEQUENCE [LARGE SCALE GENOMIC DNA]</scope>
    <source>
        <strain evidence="9">CpI1-S</strain>
    </source>
</reference>
<gene>
    <name evidence="8" type="ORF">FF36_03838</name>
</gene>
<feature type="binding site" evidence="5">
    <location>
        <position position="183"/>
    </location>
    <ligand>
        <name>Mg(2+)</name>
        <dbReference type="ChEBI" id="CHEBI:18420"/>
    </ligand>
</feature>
<evidence type="ECO:0000256" key="2">
    <source>
        <dbReference type="ARBA" id="ARBA00022723"/>
    </source>
</evidence>
<feature type="binding site" evidence="4">
    <location>
        <position position="119"/>
    </location>
    <ligand>
        <name>substrate</name>
    </ligand>
</feature>
<dbReference type="AlphaFoldDB" id="A0A0D8BCK5"/>
<dbReference type="InterPro" id="IPR040442">
    <property type="entry name" value="Pyrv_kinase-like_dom_sf"/>
</dbReference>
<dbReference type="Proteomes" id="UP000032545">
    <property type="component" value="Unassembled WGS sequence"/>
</dbReference>
<dbReference type="EC" id="4.1.3.6" evidence="8"/>
<dbReference type="InterPro" id="IPR015813">
    <property type="entry name" value="Pyrv/PenolPyrv_kinase-like_dom"/>
</dbReference>
<proteinExistence type="predicted"/>
<organism evidence="8 9">
    <name type="scientific">Frankia torreyi</name>
    <dbReference type="NCBI Taxonomy" id="1856"/>
    <lineage>
        <taxon>Bacteria</taxon>
        <taxon>Bacillati</taxon>
        <taxon>Actinomycetota</taxon>
        <taxon>Actinomycetes</taxon>
        <taxon>Frankiales</taxon>
        <taxon>Frankiaceae</taxon>
        <taxon>Frankia</taxon>
    </lineage>
</organism>
<dbReference type="PANTHER" id="PTHR32308">
    <property type="entry name" value="LYASE BETA SUBUNIT, PUTATIVE (AFU_ORTHOLOGUE AFUA_4G13030)-RELATED"/>
    <property type="match status" value="1"/>
</dbReference>
<feature type="region of interest" description="Disordered" evidence="6">
    <location>
        <begin position="1"/>
        <end position="53"/>
    </location>
</feature>
<dbReference type="GO" id="GO:0008816">
    <property type="term" value="F:citryl-CoA lyase activity"/>
    <property type="evidence" value="ECO:0007669"/>
    <property type="project" value="UniProtKB-EC"/>
</dbReference>
<dbReference type="GO" id="GO:0000287">
    <property type="term" value="F:magnesium ion binding"/>
    <property type="evidence" value="ECO:0007669"/>
    <property type="project" value="TreeGrafter"/>
</dbReference>
<reference evidence="9" key="1">
    <citation type="submission" date="2015-02" db="EMBL/GenBank/DDBJ databases">
        <title>Draft Genome of Frankia sp. CpI1-S.</title>
        <authorList>
            <person name="Oshone R.T."/>
            <person name="Ngom M."/>
            <person name="Ghodhbane-Gtari F."/>
            <person name="Gtari M."/>
            <person name="Morris K."/>
            <person name="Thomas K."/>
            <person name="Sen A."/>
            <person name="Tisa L.S."/>
        </authorList>
    </citation>
    <scope>NUCLEOTIDE SEQUENCE [LARGE SCALE GENOMIC DNA]</scope>
    <source>
        <strain evidence="9">CpI1-S</strain>
    </source>
</reference>
<dbReference type="Pfam" id="PF03328">
    <property type="entry name" value="HpcH_HpaI"/>
    <property type="match status" value="1"/>
</dbReference>
<dbReference type="RefSeq" id="WP_242419131.1">
    <property type="nucleotide sequence ID" value="NZ_JYFN01000031.1"/>
</dbReference>
<dbReference type="GO" id="GO:0008815">
    <property type="term" value="F:citrate (pro-3S)-lyase activity"/>
    <property type="evidence" value="ECO:0007669"/>
    <property type="project" value="UniProtKB-EC"/>
</dbReference>
<dbReference type="InterPro" id="IPR011206">
    <property type="entry name" value="Citrate_lyase_beta/mcl1/mcl2"/>
</dbReference>
<dbReference type="InterPro" id="IPR005000">
    <property type="entry name" value="Aldolase/citrate-lyase_domain"/>
</dbReference>
<evidence type="ECO:0000256" key="6">
    <source>
        <dbReference type="SAM" id="MobiDB-lite"/>
    </source>
</evidence>
<keyword evidence="8" id="KW-0456">Lyase</keyword>
<dbReference type="Gene3D" id="3.20.20.60">
    <property type="entry name" value="Phosphoenolpyruvate-binding domains"/>
    <property type="match status" value="1"/>
</dbReference>